<evidence type="ECO:0000313" key="1">
    <source>
        <dbReference type="EMBL" id="CAG5078601.1"/>
    </source>
</evidence>
<protein>
    <submittedName>
        <fullName evidence="1">Oidioi.mRNA.OKI2018_I69.PAR.g9031.t1.cds</fullName>
    </submittedName>
</protein>
<dbReference type="EMBL" id="OU015568">
    <property type="protein sequence ID" value="CAG5078601.1"/>
    <property type="molecule type" value="Genomic_DNA"/>
</dbReference>
<reference evidence="1 2" key="1">
    <citation type="submission" date="2021-04" db="EMBL/GenBank/DDBJ databases">
        <authorList>
            <person name="Bliznina A."/>
        </authorList>
    </citation>
    <scope>NUCLEOTIDE SEQUENCE [LARGE SCALE GENOMIC DNA]</scope>
</reference>
<proteinExistence type="predicted"/>
<accession>A0ABN7RIP0</accession>
<organism evidence="1 2">
    <name type="scientific">Oikopleura dioica</name>
    <name type="common">Tunicate</name>
    <dbReference type="NCBI Taxonomy" id="34765"/>
    <lineage>
        <taxon>Eukaryota</taxon>
        <taxon>Metazoa</taxon>
        <taxon>Chordata</taxon>
        <taxon>Tunicata</taxon>
        <taxon>Appendicularia</taxon>
        <taxon>Copelata</taxon>
        <taxon>Oikopleuridae</taxon>
        <taxon>Oikopleura</taxon>
    </lineage>
</organism>
<evidence type="ECO:0000313" key="2">
    <source>
        <dbReference type="Proteomes" id="UP001158576"/>
    </source>
</evidence>
<gene>
    <name evidence="1" type="ORF">OKIOD_LOCUS589</name>
</gene>
<sequence length="234" mass="26408">MKLFGLIASANAMLRTSSPECAEVGKPNFCKDVLTYTTRTNSWTCKDCFNIRVEVNLNAIGAVGDYWDNRDHVFLAFDNDVSFIKVAGPGDNVVQLDRDDDGNQVWRVDFQSTFNPGDRRIDINIEFKEADAPSNLVKADLCPFCFKDTVVADPCDSSWLVANVDEVSEPSQGEWNCAKVRKFEKMNRCQFVCNAGTPEEYSAGGFAKCFRYEDHKKFSNGWMLPKNRELSCDN</sequence>
<dbReference type="Proteomes" id="UP001158576">
    <property type="component" value="Chromosome PAR"/>
</dbReference>
<keyword evidence="2" id="KW-1185">Reference proteome</keyword>
<name>A0ABN7RIP0_OIKDI</name>